<reference evidence="2 3" key="1">
    <citation type="submission" date="2015-05" db="EMBL/GenBank/DDBJ databases">
        <title>Distinctive expansion of gene families associated with plant cell wall degradation and secondary metabolism in the genomes of grapevine trunk pathogens.</title>
        <authorList>
            <person name="Lawrence D.P."/>
            <person name="Travadon R."/>
            <person name="Rolshausen P.E."/>
            <person name="Baumgartner K."/>
        </authorList>
    </citation>
    <scope>NUCLEOTIDE SEQUENCE [LARGE SCALE GENOMIC DNA]</scope>
    <source>
        <strain evidence="2">UCRPC4</strain>
    </source>
</reference>
<comment type="caution">
    <text evidence="2">The sequence shown here is derived from an EMBL/GenBank/DDBJ whole genome shotgun (WGS) entry which is preliminary data.</text>
</comment>
<keyword evidence="3" id="KW-1185">Reference proteome</keyword>
<evidence type="ECO:0000313" key="3">
    <source>
        <dbReference type="Proteomes" id="UP000053317"/>
    </source>
</evidence>
<name>A0A0G2GBB8_PHACM</name>
<evidence type="ECO:0000313" key="2">
    <source>
        <dbReference type="EMBL" id="KKY14415.1"/>
    </source>
</evidence>
<reference evidence="2 3" key="2">
    <citation type="submission" date="2015-05" db="EMBL/GenBank/DDBJ databases">
        <authorList>
            <person name="Morales-Cruz A."/>
            <person name="Amrine K.C."/>
            <person name="Cantu D."/>
        </authorList>
    </citation>
    <scope>NUCLEOTIDE SEQUENCE [LARGE SCALE GENOMIC DNA]</scope>
    <source>
        <strain evidence="2">UCRPC4</strain>
    </source>
</reference>
<protein>
    <submittedName>
        <fullName evidence="2">Uncharacterized protein</fullName>
    </submittedName>
</protein>
<dbReference type="Proteomes" id="UP000053317">
    <property type="component" value="Unassembled WGS sequence"/>
</dbReference>
<dbReference type="OrthoDB" id="4225223at2759"/>
<dbReference type="AlphaFoldDB" id="A0A0G2GBB8"/>
<feature type="compositionally biased region" description="Basic and acidic residues" evidence="1">
    <location>
        <begin position="64"/>
        <end position="73"/>
    </location>
</feature>
<organism evidence="2 3">
    <name type="scientific">Phaeomoniella chlamydospora</name>
    <name type="common">Phaeoacremonium chlamydosporum</name>
    <dbReference type="NCBI Taxonomy" id="158046"/>
    <lineage>
        <taxon>Eukaryota</taxon>
        <taxon>Fungi</taxon>
        <taxon>Dikarya</taxon>
        <taxon>Ascomycota</taxon>
        <taxon>Pezizomycotina</taxon>
        <taxon>Eurotiomycetes</taxon>
        <taxon>Chaetothyriomycetidae</taxon>
        <taxon>Phaeomoniellales</taxon>
        <taxon>Phaeomoniellaceae</taxon>
        <taxon>Phaeomoniella</taxon>
    </lineage>
</organism>
<accession>A0A0G2GBB8</accession>
<gene>
    <name evidence="2" type="ORF">UCRPC4_g06735</name>
</gene>
<feature type="region of interest" description="Disordered" evidence="1">
    <location>
        <begin position="1"/>
        <end position="140"/>
    </location>
</feature>
<feature type="compositionally biased region" description="Basic and acidic residues" evidence="1">
    <location>
        <begin position="123"/>
        <end position="137"/>
    </location>
</feature>
<dbReference type="EMBL" id="LCWF01000226">
    <property type="protein sequence ID" value="KKY14415.1"/>
    <property type="molecule type" value="Genomic_DNA"/>
</dbReference>
<proteinExistence type="predicted"/>
<sequence length="205" mass="23508">MQKKKAERKTRDRVLSAAHAKHPQMRPAIGRGTGGSPSRRSVQQGLANISDKIRQFSFSVSSGHSDDVKDPRRGSRQRAIPLSPYQKHGPSIWDETMRRDKHKKRLREDRQRAMLGHSGNVSRENEKAGKDDRDKLVDKHKRKSAPLPLLSNFHNGQNQLVHVLGDARKRLKRNDSEKRREALKKSIRLIGQADQFSDGRVNHWI</sequence>
<evidence type="ECO:0000256" key="1">
    <source>
        <dbReference type="SAM" id="MobiDB-lite"/>
    </source>
</evidence>